<dbReference type="Gene3D" id="2.60.40.10">
    <property type="entry name" value="Immunoglobulins"/>
    <property type="match status" value="1"/>
</dbReference>
<keyword evidence="3" id="KW-0472">Membrane</keyword>
<organism evidence="7">
    <name type="scientific">Gongylonema pulchrum</name>
    <dbReference type="NCBI Taxonomy" id="637853"/>
    <lineage>
        <taxon>Eukaryota</taxon>
        <taxon>Metazoa</taxon>
        <taxon>Ecdysozoa</taxon>
        <taxon>Nematoda</taxon>
        <taxon>Chromadorea</taxon>
        <taxon>Rhabditida</taxon>
        <taxon>Spirurina</taxon>
        <taxon>Spiruromorpha</taxon>
        <taxon>Spiruroidea</taxon>
        <taxon>Gongylonematidae</taxon>
        <taxon>Gongylonema</taxon>
    </lineage>
</organism>
<evidence type="ECO:0000256" key="3">
    <source>
        <dbReference type="SAM" id="Phobius"/>
    </source>
</evidence>
<gene>
    <name evidence="5" type="ORF">GPUH_LOCUS14978</name>
</gene>
<dbReference type="OrthoDB" id="10061535at2759"/>
<dbReference type="PANTHER" id="PTHR24373:SF275">
    <property type="entry name" value="TIR DOMAIN-CONTAINING PROTEIN"/>
    <property type="match status" value="1"/>
</dbReference>
<dbReference type="InterPro" id="IPR032675">
    <property type="entry name" value="LRR_dom_sf"/>
</dbReference>
<reference evidence="5 6" key="2">
    <citation type="submission" date="2018-11" db="EMBL/GenBank/DDBJ databases">
        <authorList>
            <consortium name="Pathogen Informatics"/>
        </authorList>
    </citation>
    <scope>NUCLEOTIDE SEQUENCE [LARGE SCALE GENOMIC DNA]</scope>
</reference>
<dbReference type="InterPro" id="IPR007110">
    <property type="entry name" value="Ig-like_dom"/>
</dbReference>
<evidence type="ECO:0000256" key="2">
    <source>
        <dbReference type="ARBA" id="ARBA00023157"/>
    </source>
</evidence>
<keyword evidence="3" id="KW-1133">Transmembrane helix</keyword>
<dbReference type="InterPro" id="IPR036179">
    <property type="entry name" value="Ig-like_dom_sf"/>
</dbReference>
<keyword evidence="6" id="KW-1185">Reference proteome</keyword>
<dbReference type="WBParaSite" id="GPUH_0001499901-mRNA-1">
    <property type="protein sequence ID" value="GPUH_0001499901-mRNA-1"/>
    <property type="gene ID" value="GPUH_0001499901"/>
</dbReference>
<proteinExistence type="predicted"/>
<keyword evidence="1" id="KW-0732">Signal</keyword>
<dbReference type="InterPro" id="IPR001611">
    <property type="entry name" value="Leu-rich_rpt"/>
</dbReference>
<dbReference type="InterPro" id="IPR050328">
    <property type="entry name" value="Dev_Immune_Receptor"/>
</dbReference>
<name>A0A183E1Y8_9BILA</name>
<feature type="domain" description="Ig-like" evidence="4">
    <location>
        <begin position="311"/>
        <end position="421"/>
    </location>
</feature>
<evidence type="ECO:0000313" key="7">
    <source>
        <dbReference type="WBParaSite" id="GPUH_0001499901-mRNA-1"/>
    </source>
</evidence>
<keyword evidence="3" id="KW-0812">Transmembrane</keyword>
<sequence length="493" mass="55789">MTTVGGKKFFFSNTFEQPLVVVGLFGQYLLQARVLNKNFCDKSGCVCEVDAIRCVGVNPNSFDQTVIAQLMPYVRSVSFTKCSQVRVGIETSNSLDLHIFSNFSSLRSIAIHNCGLQQFISTAGNFKNLRILDLSNNNLWNWDETCGALNNASSSLHKVDLSHNEFVELSSTGDTVCKINRLQYLNFSQNRVVELKTVPDALVLDFTSNHLSHIAGEWPFSLIDLYLSNNPSLEQLPSFSLAPHLTSDSLQLYSVIGMLPSNVVDFRLTNAHITHLPLKFFSRAKNLNFVQLTPNNWSCDECAVKWATMLPRHLQLQFTSCGISRRVPNGTKFIVRVPYAETAVLPCDGYGDSPLTINWWLVRPETLIGTYNDQSNVVSMNWSRDGIYKILRGGPLIIRNASKHLVERYCCIASNSKGNVTQIVHFRLDYSSWYRLAMSESVFWGSILAAVITCFVTFILNLLWITCRNVGLWWLKRSGKRFFFLIFWSLSAY</sequence>
<evidence type="ECO:0000256" key="1">
    <source>
        <dbReference type="ARBA" id="ARBA00022729"/>
    </source>
</evidence>
<dbReference type="EMBL" id="UYRT01081877">
    <property type="protein sequence ID" value="VDN25129.1"/>
    <property type="molecule type" value="Genomic_DNA"/>
</dbReference>
<dbReference type="PANTHER" id="PTHR24373">
    <property type="entry name" value="SLIT RELATED LEUCINE-RICH REPEAT NEURONAL PROTEIN"/>
    <property type="match status" value="1"/>
</dbReference>
<feature type="transmembrane region" description="Helical" evidence="3">
    <location>
        <begin position="442"/>
        <end position="467"/>
    </location>
</feature>
<keyword evidence="2" id="KW-1015">Disulfide bond</keyword>
<protein>
    <submittedName>
        <fullName evidence="7">Ig-like domain-containing protein</fullName>
    </submittedName>
</protein>
<dbReference type="SUPFAM" id="SSF52058">
    <property type="entry name" value="L domain-like"/>
    <property type="match status" value="1"/>
</dbReference>
<evidence type="ECO:0000259" key="4">
    <source>
        <dbReference type="PROSITE" id="PS50835"/>
    </source>
</evidence>
<accession>A0A183E1Y8</accession>
<dbReference type="Proteomes" id="UP000271098">
    <property type="component" value="Unassembled WGS sequence"/>
</dbReference>
<dbReference type="PROSITE" id="PS51450">
    <property type="entry name" value="LRR"/>
    <property type="match status" value="1"/>
</dbReference>
<reference evidence="7" key="1">
    <citation type="submission" date="2016-06" db="UniProtKB">
        <authorList>
            <consortium name="WormBaseParasite"/>
        </authorList>
    </citation>
    <scope>IDENTIFICATION</scope>
</reference>
<dbReference type="AlphaFoldDB" id="A0A183E1Y8"/>
<dbReference type="InterPro" id="IPR013783">
    <property type="entry name" value="Ig-like_fold"/>
</dbReference>
<dbReference type="PROSITE" id="PS50835">
    <property type="entry name" value="IG_LIKE"/>
    <property type="match status" value="1"/>
</dbReference>
<evidence type="ECO:0000313" key="6">
    <source>
        <dbReference type="Proteomes" id="UP000271098"/>
    </source>
</evidence>
<dbReference type="SUPFAM" id="SSF48726">
    <property type="entry name" value="Immunoglobulin"/>
    <property type="match status" value="1"/>
</dbReference>
<dbReference type="Gene3D" id="3.80.10.10">
    <property type="entry name" value="Ribonuclease Inhibitor"/>
    <property type="match status" value="1"/>
</dbReference>
<evidence type="ECO:0000313" key="5">
    <source>
        <dbReference type="EMBL" id="VDN25129.1"/>
    </source>
</evidence>